<dbReference type="InterPro" id="IPR030395">
    <property type="entry name" value="GP_PDE_dom"/>
</dbReference>
<proteinExistence type="predicted"/>
<name>A0A377FUC8_9BACL</name>
<keyword evidence="2" id="KW-0378">Hydrolase</keyword>
<sequence length="237" mass="26678">MKLFAHRGVMAHYPENTMSAFRAAIHTGADGIETDVHMTRDGILVLIHDESLERTTDGRGRVVDLTFAELRTANAAVHFGGDEPVPTLEEFLALVMPTTLCVNLELKTDIEHYPGIEERLIEVVERTGFPADRLVISSFNHDTLRRLRKLTTEYELAVLSSRRIADPVAYLKQLDASALHPSVRAFTDAEIEALVEAGIFVRPYTVKTLDQLARFRELDVDALFVNDIEWARTHLTL</sequence>
<feature type="domain" description="GP-PDE" evidence="1">
    <location>
        <begin position="1"/>
        <end position="235"/>
    </location>
</feature>
<dbReference type="SUPFAM" id="SSF51695">
    <property type="entry name" value="PLC-like phosphodiesterases"/>
    <property type="match status" value="1"/>
</dbReference>
<organism evidence="2 3">
    <name type="scientific">Exiguobacterium aurantiacum</name>
    <dbReference type="NCBI Taxonomy" id="33987"/>
    <lineage>
        <taxon>Bacteria</taxon>
        <taxon>Bacillati</taxon>
        <taxon>Bacillota</taxon>
        <taxon>Bacilli</taxon>
        <taxon>Bacillales</taxon>
        <taxon>Bacillales Family XII. Incertae Sedis</taxon>
        <taxon>Exiguobacterium</taxon>
    </lineage>
</organism>
<dbReference type="CDD" id="cd08563">
    <property type="entry name" value="GDPD_TtGDE_like"/>
    <property type="match status" value="1"/>
</dbReference>
<dbReference type="Gene3D" id="3.20.20.190">
    <property type="entry name" value="Phosphatidylinositol (PI) phosphodiesterase"/>
    <property type="match status" value="1"/>
</dbReference>
<dbReference type="Proteomes" id="UP000254060">
    <property type="component" value="Unassembled WGS sequence"/>
</dbReference>
<dbReference type="Pfam" id="PF03009">
    <property type="entry name" value="GDPD"/>
    <property type="match status" value="1"/>
</dbReference>
<evidence type="ECO:0000259" key="1">
    <source>
        <dbReference type="PROSITE" id="PS51704"/>
    </source>
</evidence>
<evidence type="ECO:0000313" key="2">
    <source>
        <dbReference type="EMBL" id="STO08096.1"/>
    </source>
</evidence>
<dbReference type="AlphaFoldDB" id="A0A377FUC8"/>
<dbReference type="EC" id="3.1.4.46" evidence="2"/>
<reference evidence="2 3" key="1">
    <citation type="submission" date="2018-06" db="EMBL/GenBank/DDBJ databases">
        <authorList>
            <consortium name="Pathogen Informatics"/>
            <person name="Doyle S."/>
        </authorList>
    </citation>
    <scope>NUCLEOTIDE SEQUENCE [LARGE SCALE GENOMIC DNA]</scope>
    <source>
        <strain evidence="2 3">NCTC13163</strain>
    </source>
</reference>
<dbReference type="OrthoDB" id="384721at2"/>
<protein>
    <submittedName>
        <fullName evidence="2">Glycerophosphoryl diester phosphodiesterase</fullName>
        <ecNumber evidence="2">3.1.4.46</ecNumber>
    </submittedName>
</protein>
<dbReference type="EMBL" id="UGGP01000001">
    <property type="protein sequence ID" value="STO08096.1"/>
    <property type="molecule type" value="Genomic_DNA"/>
</dbReference>
<evidence type="ECO:0000313" key="3">
    <source>
        <dbReference type="Proteomes" id="UP000254060"/>
    </source>
</evidence>
<dbReference type="GO" id="GO:0008889">
    <property type="term" value="F:glycerophosphodiester phosphodiesterase activity"/>
    <property type="evidence" value="ECO:0007669"/>
    <property type="project" value="UniProtKB-EC"/>
</dbReference>
<dbReference type="InterPro" id="IPR017946">
    <property type="entry name" value="PLC-like_Pdiesterase_TIM-brl"/>
</dbReference>
<dbReference type="PANTHER" id="PTHR46211">
    <property type="entry name" value="GLYCEROPHOSPHORYL DIESTER PHOSPHODIESTERASE"/>
    <property type="match status" value="1"/>
</dbReference>
<dbReference type="PANTHER" id="PTHR46211:SF1">
    <property type="entry name" value="GLYCEROPHOSPHODIESTER PHOSPHODIESTERASE, CYTOPLASMIC"/>
    <property type="match status" value="1"/>
</dbReference>
<dbReference type="RefSeq" id="WP_029334976.1">
    <property type="nucleotide sequence ID" value="NZ_UGGP01000001.1"/>
</dbReference>
<dbReference type="GO" id="GO:0006629">
    <property type="term" value="P:lipid metabolic process"/>
    <property type="evidence" value="ECO:0007669"/>
    <property type="project" value="InterPro"/>
</dbReference>
<gene>
    <name evidence="2" type="primary">ugpQ_2</name>
    <name evidence="2" type="ORF">NCTC13163_01463</name>
</gene>
<dbReference type="STRING" id="1397694.GCA_000702585_01962"/>
<accession>A0A377FUC8</accession>
<dbReference type="PROSITE" id="PS51704">
    <property type="entry name" value="GP_PDE"/>
    <property type="match status" value="1"/>
</dbReference>